<comment type="similarity">
    <text evidence="1">Belongs to the ROK (NagC/XylR) family.</text>
</comment>
<dbReference type="EMBL" id="JQCP01000003">
    <property type="protein sequence ID" value="KRO01826.1"/>
    <property type="molecule type" value="Genomic_DNA"/>
</dbReference>
<dbReference type="InterPro" id="IPR049874">
    <property type="entry name" value="ROK_cs"/>
</dbReference>
<evidence type="ECO:0000313" key="2">
    <source>
        <dbReference type="EMBL" id="KRO01826.1"/>
    </source>
</evidence>
<gene>
    <name evidence="2" type="ORF">IV60_GL001070</name>
</gene>
<reference evidence="2 3" key="1">
    <citation type="journal article" date="2015" name="Genome Announc.">
        <title>Expanding the biotechnology potential of lactobacilli through comparative genomics of 213 strains and associated genera.</title>
        <authorList>
            <person name="Sun Z."/>
            <person name="Harris H.M."/>
            <person name="McCann A."/>
            <person name="Guo C."/>
            <person name="Argimon S."/>
            <person name="Zhang W."/>
            <person name="Yang X."/>
            <person name="Jeffery I.B."/>
            <person name="Cooney J.C."/>
            <person name="Kagawa T.F."/>
            <person name="Liu W."/>
            <person name="Song Y."/>
            <person name="Salvetti E."/>
            <person name="Wrobel A."/>
            <person name="Rasinkangas P."/>
            <person name="Parkhill J."/>
            <person name="Rea M.C."/>
            <person name="O'Sullivan O."/>
            <person name="Ritari J."/>
            <person name="Douillard F.P."/>
            <person name="Paul Ross R."/>
            <person name="Yang R."/>
            <person name="Briner A.E."/>
            <person name="Felis G.E."/>
            <person name="de Vos W.M."/>
            <person name="Barrangou R."/>
            <person name="Klaenhammer T.R."/>
            <person name="Caufield P.W."/>
            <person name="Cui Y."/>
            <person name="Zhang H."/>
            <person name="O'Toole P.W."/>
        </authorList>
    </citation>
    <scope>NUCLEOTIDE SEQUENCE [LARGE SCALE GENOMIC DNA]</scope>
    <source>
        <strain evidence="2 3">DSM 7090</strain>
    </source>
</reference>
<dbReference type="PANTHER" id="PTHR18964:SF149">
    <property type="entry name" value="BIFUNCTIONAL UDP-N-ACETYLGLUCOSAMINE 2-EPIMERASE_N-ACETYLMANNOSAMINE KINASE"/>
    <property type="match status" value="1"/>
</dbReference>
<protein>
    <submittedName>
        <fullName evidence="2">ROK family protein</fullName>
    </submittedName>
</protein>
<name>A0ABR5PZ26_9ACTN</name>
<dbReference type="PROSITE" id="PS01125">
    <property type="entry name" value="ROK"/>
    <property type="match status" value="1"/>
</dbReference>
<dbReference type="Gene3D" id="3.30.420.40">
    <property type="match status" value="2"/>
</dbReference>
<dbReference type="Proteomes" id="UP000051927">
    <property type="component" value="Unassembled WGS sequence"/>
</dbReference>
<organism evidence="2 3">
    <name type="scientific">Lancefieldella rimae</name>
    <dbReference type="NCBI Taxonomy" id="1383"/>
    <lineage>
        <taxon>Bacteria</taxon>
        <taxon>Bacillati</taxon>
        <taxon>Actinomycetota</taxon>
        <taxon>Coriobacteriia</taxon>
        <taxon>Coriobacteriales</taxon>
        <taxon>Atopobiaceae</taxon>
        <taxon>Lancefieldella</taxon>
    </lineage>
</organism>
<dbReference type="SUPFAM" id="SSF53067">
    <property type="entry name" value="Actin-like ATPase domain"/>
    <property type="match status" value="1"/>
</dbReference>
<sequence>MIVSYECDARRTAVAVDIGGTKIACGLVDLDAEKMPQVHDVKKIPTEADLGGAHVLELVIQSIKDALVRAEERGEKPVGVGISSAGVVDPRSGNITFANDLMPGWGGTSLGTVVTESCGLPCAVLNDVHAHALGEARHGGGKELPSVLVVAVGTGIGGAFVNHGIIMLGAHDEAGHIGHVAALAAAGVACSCGATGHLEPVAAGPGIIREYLRLGGIDSCDDGSPVDGAEIDFRANNGDVRAQAAEELSGRALGEVLGSMCNMLDPAAIILSGSVAECGPYWQNALHAAFESQAMPPVKSTPIIKGVLGGRAPLIGAVENLFDPAYLETRNTCH</sequence>
<comment type="caution">
    <text evidence="2">The sequence shown here is derived from an EMBL/GenBank/DDBJ whole genome shotgun (WGS) entry which is preliminary data.</text>
</comment>
<proteinExistence type="inferred from homology"/>
<keyword evidence="3" id="KW-1185">Reference proteome</keyword>
<dbReference type="PANTHER" id="PTHR18964">
    <property type="entry name" value="ROK (REPRESSOR, ORF, KINASE) FAMILY"/>
    <property type="match status" value="1"/>
</dbReference>
<dbReference type="InterPro" id="IPR043129">
    <property type="entry name" value="ATPase_NBD"/>
</dbReference>
<evidence type="ECO:0000256" key="1">
    <source>
        <dbReference type="ARBA" id="ARBA00006479"/>
    </source>
</evidence>
<accession>A0ABR5PZ26</accession>
<dbReference type="InterPro" id="IPR000600">
    <property type="entry name" value="ROK"/>
</dbReference>
<dbReference type="Pfam" id="PF00480">
    <property type="entry name" value="ROK"/>
    <property type="match status" value="1"/>
</dbReference>
<evidence type="ECO:0000313" key="3">
    <source>
        <dbReference type="Proteomes" id="UP000051927"/>
    </source>
</evidence>